<organism evidence="1 2">
    <name type="scientific">Cylicocyclus nassatus</name>
    <name type="common">Nematode worm</name>
    <dbReference type="NCBI Taxonomy" id="53992"/>
    <lineage>
        <taxon>Eukaryota</taxon>
        <taxon>Metazoa</taxon>
        <taxon>Ecdysozoa</taxon>
        <taxon>Nematoda</taxon>
        <taxon>Chromadorea</taxon>
        <taxon>Rhabditida</taxon>
        <taxon>Rhabditina</taxon>
        <taxon>Rhabditomorpha</taxon>
        <taxon>Strongyloidea</taxon>
        <taxon>Strongylidae</taxon>
        <taxon>Cylicocyclus</taxon>
    </lineage>
</organism>
<keyword evidence="2" id="KW-1185">Reference proteome</keyword>
<protein>
    <submittedName>
        <fullName evidence="1">Uncharacterized protein</fullName>
    </submittedName>
</protein>
<accession>A0AA36DJJ9</accession>
<reference evidence="1" key="1">
    <citation type="submission" date="2023-07" db="EMBL/GenBank/DDBJ databases">
        <authorList>
            <consortium name="CYATHOMIX"/>
        </authorList>
    </citation>
    <scope>NUCLEOTIDE SEQUENCE</scope>
    <source>
        <strain evidence="1">N/A</strain>
    </source>
</reference>
<dbReference type="AlphaFoldDB" id="A0AA36DJJ9"/>
<name>A0AA36DJJ9_CYLNA</name>
<evidence type="ECO:0000313" key="2">
    <source>
        <dbReference type="Proteomes" id="UP001176961"/>
    </source>
</evidence>
<dbReference type="EMBL" id="CATQJL010000001">
    <property type="protein sequence ID" value="CAJ0588376.1"/>
    <property type="molecule type" value="Genomic_DNA"/>
</dbReference>
<dbReference type="Proteomes" id="UP001176961">
    <property type="component" value="Unassembled WGS sequence"/>
</dbReference>
<gene>
    <name evidence="1" type="ORF">CYNAS_LOCUS359</name>
</gene>
<proteinExistence type="predicted"/>
<sequence length="77" mass="9309">MDYRMKDFRADKSTQCRLCDGYPRNKETRSPWYLRLKFFMSFLFGMVTQTKYCRSQMVRFFTNMKVVINIEPCGSHA</sequence>
<comment type="caution">
    <text evidence="1">The sequence shown here is derived from an EMBL/GenBank/DDBJ whole genome shotgun (WGS) entry which is preliminary data.</text>
</comment>
<evidence type="ECO:0000313" key="1">
    <source>
        <dbReference type="EMBL" id="CAJ0588376.1"/>
    </source>
</evidence>